<dbReference type="NCBIfam" id="TIGR01959">
    <property type="entry name" value="nuoF_fam"/>
    <property type="match status" value="1"/>
</dbReference>
<dbReference type="PANTHER" id="PTHR11780:SF10">
    <property type="entry name" value="NADH DEHYDROGENASE [UBIQUINONE] FLAVOPROTEIN 1, MITOCHONDRIAL"/>
    <property type="match status" value="1"/>
</dbReference>
<dbReference type="Pfam" id="PF22461">
    <property type="entry name" value="SLBB_2"/>
    <property type="match status" value="1"/>
</dbReference>
<evidence type="ECO:0000256" key="2">
    <source>
        <dbReference type="ARBA" id="ARBA00001966"/>
    </source>
</evidence>
<gene>
    <name evidence="16" type="ORF">MACH21_05980</name>
</gene>
<dbReference type="InterPro" id="IPR037207">
    <property type="entry name" value="Nuop51_4Fe4S-bd_sf"/>
</dbReference>
<comment type="cofactor">
    <cofactor evidence="2 14">
        <name>[4Fe-4S] cluster</name>
        <dbReference type="ChEBI" id="CHEBI:49883"/>
    </cofactor>
</comment>
<dbReference type="PROSITE" id="PS00645">
    <property type="entry name" value="COMPLEX1_51K_2"/>
    <property type="match status" value="1"/>
</dbReference>
<dbReference type="KEGG" id="rmai:MACH21_05980"/>
<keyword evidence="17" id="KW-1185">Reference proteome</keyword>
<keyword evidence="14" id="KW-0874">Quinone</keyword>
<dbReference type="InterPro" id="IPR011537">
    <property type="entry name" value="NADH-UbQ_OxRdtase_suF"/>
</dbReference>
<dbReference type="FunFam" id="3.40.50.11540:FF:000001">
    <property type="entry name" value="NADH dehydrogenase [ubiquinone] flavoprotein 1, mitochondrial"/>
    <property type="match status" value="1"/>
</dbReference>
<evidence type="ECO:0000313" key="16">
    <source>
        <dbReference type="EMBL" id="BDW84421.1"/>
    </source>
</evidence>
<keyword evidence="7 14" id="KW-0288">FMN</keyword>
<evidence type="ECO:0000256" key="6">
    <source>
        <dbReference type="ARBA" id="ARBA00022630"/>
    </source>
</evidence>
<proteinExistence type="inferred from homology"/>
<evidence type="ECO:0000256" key="14">
    <source>
        <dbReference type="RuleBase" id="RU364066"/>
    </source>
</evidence>
<dbReference type="Pfam" id="PF10589">
    <property type="entry name" value="NADH_4Fe-4S"/>
    <property type="match status" value="1"/>
</dbReference>
<keyword evidence="6 14" id="KW-0285">Flavoprotein</keyword>
<dbReference type="GO" id="GO:0051287">
    <property type="term" value="F:NAD binding"/>
    <property type="evidence" value="ECO:0007669"/>
    <property type="project" value="UniProtKB-UniRule"/>
</dbReference>
<accession>A0AA48KLT5</accession>
<dbReference type="PROSITE" id="PS00644">
    <property type="entry name" value="COMPLEX1_51K_1"/>
    <property type="match status" value="1"/>
</dbReference>
<dbReference type="SMART" id="SM00928">
    <property type="entry name" value="NADH_4Fe-4S"/>
    <property type="match status" value="1"/>
</dbReference>
<dbReference type="InterPro" id="IPR011538">
    <property type="entry name" value="Nuo51_FMN-bd"/>
</dbReference>
<keyword evidence="12 14" id="KW-0520">NAD</keyword>
<dbReference type="NCBIfam" id="NF010120">
    <property type="entry name" value="PRK13596.1"/>
    <property type="match status" value="1"/>
</dbReference>
<name>A0AA48KLT5_9RHOB</name>
<feature type="domain" description="NADH-ubiquinone oxidoreductase 51kDa subunit iron-sulphur binding" evidence="15">
    <location>
        <begin position="332"/>
        <end position="377"/>
    </location>
</feature>
<evidence type="ECO:0000256" key="13">
    <source>
        <dbReference type="ARBA" id="ARBA00047712"/>
    </source>
</evidence>
<dbReference type="GO" id="GO:0008137">
    <property type="term" value="F:NADH dehydrogenase (ubiquinone) activity"/>
    <property type="evidence" value="ECO:0007669"/>
    <property type="project" value="InterPro"/>
</dbReference>
<dbReference type="RefSeq" id="WP_338274274.1">
    <property type="nucleotide sequence ID" value="NZ_AP027266.1"/>
</dbReference>
<dbReference type="InterPro" id="IPR019575">
    <property type="entry name" value="Nuop51_4Fe4S-bd"/>
</dbReference>
<dbReference type="PANTHER" id="PTHR11780">
    <property type="entry name" value="NADH-UBIQUINONE OXIDOREDUCTASE FLAVOPROTEIN 1 NDUFV1"/>
    <property type="match status" value="1"/>
</dbReference>
<evidence type="ECO:0000259" key="15">
    <source>
        <dbReference type="SMART" id="SM00928"/>
    </source>
</evidence>
<dbReference type="EMBL" id="AP027266">
    <property type="protein sequence ID" value="BDW84421.1"/>
    <property type="molecule type" value="Genomic_DNA"/>
</dbReference>
<evidence type="ECO:0000256" key="11">
    <source>
        <dbReference type="ARBA" id="ARBA00023014"/>
    </source>
</evidence>
<dbReference type="FunFam" id="3.10.20.600:FF:000001">
    <property type="entry name" value="NADH dehydrogenase [ubiquinone] flavoprotein 1, mitochondrial"/>
    <property type="match status" value="1"/>
</dbReference>
<keyword evidence="11 14" id="KW-0411">Iron-sulfur</keyword>
<dbReference type="Gene3D" id="3.10.20.600">
    <property type="match status" value="1"/>
</dbReference>
<dbReference type="AlphaFoldDB" id="A0AA48KLT5"/>
<evidence type="ECO:0000313" key="17">
    <source>
        <dbReference type="Proteomes" id="UP001337723"/>
    </source>
</evidence>
<keyword evidence="5 14" id="KW-0004">4Fe-4S</keyword>
<dbReference type="FunFam" id="1.20.1440.230:FF:000001">
    <property type="entry name" value="Mitochondrial NADH dehydrogenase flavoprotein 1"/>
    <property type="match status" value="1"/>
</dbReference>
<comment type="cofactor">
    <cofactor evidence="1 14">
        <name>FMN</name>
        <dbReference type="ChEBI" id="CHEBI:58210"/>
    </cofactor>
</comment>
<dbReference type="Gene3D" id="1.20.1440.230">
    <property type="entry name" value="NADH-ubiquinone oxidoreductase 51kDa subunit, iron-sulphur binding domain"/>
    <property type="match status" value="1"/>
</dbReference>
<keyword evidence="10 14" id="KW-0408">Iron</keyword>
<dbReference type="InterPro" id="IPR037225">
    <property type="entry name" value="Nuo51_FMN-bd_sf"/>
</dbReference>
<dbReference type="InterPro" id="IPR054765">
    <property type="entry name" value="SLBB_dom"/>
</dbReference>
<organism evidence="16 17">
    <name type="scientific">Roseicyclus marinus</name>
    <dbReference type="NCBI Taxonomy" id="2161673"/>
    <lineage>
        <taxon>Bacteria</taxon>
        <taxon>Pseudomonadati</taxon>
        <taxon>Pseudomonadota</taxon>
        <taxon>Alphaproteobacteria</taxon>
        <taxon>Rhodobacterales</taxon>
        <taxon>Roseobacteraceae</taxon>
        <taxon>Roseicyclus</taxon>
    </lineage>
</organism>
<evidence type="ECO:0000256" key="8">
    <source>
        <dbReference type="ARBA" id="ARBA00022723"/>
    </source>
</evidence>
<dbReference type="GO" id="GO:0010181">
    <property type="term" value="F:FMN binding"/>
    <property type="evidence" value="ECO:0007669"/>
    <property type="project" value="InterPro"/>
</dbReference>
<evidence type="ECO:0000256" key="12">
    <source>
        <dbReference type="ARBA" id="ARBA00023027"/>
    </source>
</evidence>
<dbReference type="SUPFAM" id="SSF142019">
    <property type="entry name" value="Nqo1 FMN-binding domain-like"/>
    <property type="match status" value="1"/>
</dbReference>
<comment type="similarity">
    <text evidence="4 14">Belongs to the complex I 51 kDa subunit family.</text>
</comment>
<dbReference type="GO" id="GO:0051539">
    <property type="term" value="F:4 iron, 4 sulfur cluster binding"/>
    <property type="evidence" value="ECO:0007669"/>
    <property type="project" value="UniProtKB-UniRule"/>
</dbReference>
<evidence type="ECO:0000256" key="9">
    <source>
        <dbReference type="ARBA" id="ARBA00022967"/>
    </source>
</evidence>
<sequence>MLQDKDRIFTNIYGMHDRSLAGAKVRGHWDGTKDLIGLGRDKIVEIMKASGLRGRGGAGFPTGLKWSFMPKESDGRPSYLVVNADESEPGTCKDREIMRNDPHTLIEGCLIASFAMGAHACYIYIRGEYIREREALQAAIDEAYEAGLLGKNAAKSGWDFDLYLHHGAGAYICGEETALLESLEGRKGMPRMKPPFPAGAGLYGCPTTVNNVESIAVVPTILRRGAEWFAGFGRPNNAGTKLFAISGHVNNPCVVEEAMSIPFDELIERHCGGIRGGWDNLKAVIPGGSSVPMLPAEVMREGAIMDFDWLREQRSGLGTAAVIVMDQSTDIIKAIWRLSKFYKHESCGQCTPCREGTGWMMRVMDRLVKGEAQVEEIDMLLDVTKQVEGHTICALGDAAAWPIQGLVCHFRHEIEDRIRVKRGGVVEIAAE</sequence>
<evidence type="ECO:0000256" key="3">
    <source>
        <dbReference type="ARBA" id="ARBA00002378"/>
    </source>
</evidence>
<evidence type="ECO:0000256" key="5">
    <source>
        <dbReference type="ARBA" id="ARBA00022485"/>
    </source>
</evidence>
<protein>
    <recommendedName>
        <fullName evidence="14">NADH-quinone oxidoreductase subunit F</fullName>
        <ecNumber evidence="14">7.1.1.-</ecNumber>
    </recommendedName>
</protein>
<dbReference type="InterPro" id="IPR050837">
    <property type="entry name" value="ComplexI_51kDa_subunit"/>
</dbReference>
<reference evidence="16 17" key="1">
    <citation type="submission" date="2023-01" db="EMBL/GenBank/DDBJ databases">
        <title>Complete genome sequence of Roseicyclus marinus strain Dej080120_10.</title>
        <authorList>
            <person name="Ueki S."/>
            <person name="Maruyama F."/>
        </authorList>
    </citation>
    <scope>NUCLEOTIDE SEQUENCE [LARGE SCALE GENOMIC DNA]</scope>
    <source>
        <strain evidence="16 17">Dej080120_10</strain>
    </source>
</reference>
<keyword evidence="8 14" id="KW-0479">Metal-binding</keyword>
<dbReference type="Proteomes" id="UP001337723">
    <property type="component" value="Chromosome"/>
</dbReference>
<dbReference type="GO" id="GO:0048038">
    <property type="term" value="F:quinone binding"/>
    <property type="evidence" value="ECO:0007669"/>
    <property type="project" value="UniProtKB-KW"/>
</dbReference>
<dbReference type="InterPro" id="IPR001949">
    <property type="entry name" value="NADH-UbQ_OxRdtase_51kDa_CS"/>
</dbReference>
<dbReference type="SUPFAM" id="SSF140490">
    <property type="entry name" value="Nqo1C-terminal domain-like"/>
    <property type="match status" value="1"/>
</dbReference>
<keyword evidence="9" id="KW-1278">Translocase</keyword>
<comment type="function">
    <text evidence="3">NDH-1 shuttles electrons from NADH, via FMN and iron-sulfur (Fe-S) centers, to quinones in the respiratory chain. The immediate electron acceptor for the enzyme in this species is believed to be ubiquinone. Couples the redox reaction to proton translocation (for every two electrons transferred, four hydrogen ions are translocated across the cytoplasmic membrane), and thus conserves the redox energy in a proton gradient.</text>
</comment>
<dbReference type="SUPFAM" id="SSF142984">
    <property type="entry name" value="Nqo1 middle domain-like"/>
    <property type="match status" value="1"/>
</dbReference>
<comment type="catalytic activity">
    <reaction evidence="13 14">
        <text>a quinone + NADH + 5 H(+)(in) = a quinol + NAD(+) + 4 H(+)(out)</text>
        <dbReference type="Rhea" id="RHEA:57888"/>
        <dbReference type="ChEBI" id="CHEBI:15378"/>
        <dbReference type="ChEBI" id="CHEBI:24646"/>
        <dbReference type="ChEBI" id="CHEBI:57540"/>
        <dbReference type="ChEBI" id="CHEBI:57945"/>
        <dbReference type="ChEBI" id="CHEBI:132124"/>
    </reaction>
</comment>
<evidence type="ECO:0000256" key="1">
    <source>
        <dbReference type="ARBA" id="ARBA00001917"/>
    </source>
</evidence>
<evidence type="ECO:0000256" key="10">
    <source>
        <dbReference type="ARBA" id="ARBA00023004"/>
    </source>
</evidence>
<dbReference type="Gene3D" id="3.40.50.11540">
    <property type="entry name" value="NADH-ubiquinone oxidoreductase 51kDa subunit"/>
    <property type="match status" value="1"/>
</dbReference>
<dbReference type="Pfam" id="PF01512">
    <property type="entry name" value="Complex1_51K"/>
    <property type="match status" value="1"/>
</dbReference>
<evidence type="ECO:0000256" key="4">
    <source>
        <dbReference type="ARBA" id="ARBA00007523"/>
    </source>
</evidence>
<dbReference type="GO" id="GO:0046872">
    <property type="term" value="F:metal ion binding"/>
    <property type="evidence" value="ECO:0007669"/>
    <property type="project" value="UniProtKB-KW"/>
</dbReference>
<evidence type="ECO:0000256" key="7">
    <source>
        <dbReference type="ARBA" id="ARBA00022643"/>
    </source>
</evidence>
<dbReference type="EC" id="7.1.1.-" evidence="14"/>